<evidence type="ECO:0000313" key="6">
    <source>
        <dbReference type="EMBL" id="GAA0141880.1"/>
    </source>
</evidence>
<dbReference type="InterPro" id="IPR001841">
    <property type="entry name" value="Znf_RING"/>
</dbReference>
<evidence type="ECO:0000259" key="5">
    <source>
        <dbReference type="PROSITE" id="PS50089"/>
    </source>
</evidence>
<keyword evidence="3" id="KW-0862">Zinc</keyword>
<dbReference type="PIRSF" id="PIRSF036836">
    <property type="entry name" value="RNase_bind_SBP1"/>
    <property type="match status" value="1"/>
</dbReference>
<keyword evidence="1" id="KW-0479">Metal-binding</keyword>
<dbReference type="PANTHER" id="PTHR42647:SF12">
    <property type="entry name" value="BOI-RELATED E3 UBIQUITIN-PROTEIN LIGASE 2-RELATED"/>
    <property type="match status" value="1"/>
</dbReference>
<sequence length="326" mass="36170">MAVEARHLNPFPSQILSNREMMLNGLESMNNTYTTGMMYGHSTVAPITGAASTAAGIMAPDCMMRADDSSLITHAHHHPQVLSRKRSREDISNSIINMNQFVTCPSDLCGGDNRSAAGQFTFLGEDFSPQIQGQQFEVESLLAHHTEKLRLEIVERRKNYSRRIMAAVEQGITNKLKAKEDEFQKIMRFNYALEEQVKSLCVDIQIWRDLAQTNVATANILRTNLEQVLAQLENNPKGVAEQLEDDAQSCCGSNDVQEPERQYDATGNGHDQGGIRLCRDCGKEEACVLLLPCRHLCLCSVCGSSQNICPVCKCAKNCSFHVNISS</sequence>
<organism evidence="6 7">
    <name type="scientific">Lithospermum erythrorhizon</name>
    <name type="common">Purple gromwell</name>
    <name type="synonym">Lithospermum officinale var. erythrorhizon</name>
    <dbReference type="NCBI Taxonomy" id="34254"/>
    <lineage>
        <taxon>Eukaryota</taxon>
        <taxon>Viridiplantae</taxon>
        <taxon>Streptophyta</taxon>
        <taxon>Embryophyta</taxon>
        <taxon>Tracheophyta</taxon>
        <taxon>Spermatophyta</taxon>
        <taxon>Magnoliopsida</taxon>
        <taxon>eudicotyledons</taxon>
        <taxon>Gunneridae</taxon>
        <taxon>Pentapetalae</taxon>
        <taxon>asterids</taxon>
        <taxon>lamiids</taxon>
        <taxon>Boraginales</taxon>
        <taxon>Boraginaceae</taxon>
        <taxon>Boraginoideae</taxon>
        <taxon>Lithospermeae</taxon>
        <taxon>Lithospermum</taxon>
    </lineage>
</organism>
<comment type="caution">
    <text evidence="6">The sequence shown here is derived from an EMBL/GenBank/DDBJ whole genome shotgun (WGS) entry which is preliminary data.</text>
</comment>
<dbReference type="GO" id="GO:0004842">
    <property type="term" value="F:ubiquitin-protein transferase activity"/>
    <property type="evidence" value="ECO:0007669"/>
    <property type="project" value="TreeGrafter"/>
</dbReference>
<evidence type="ECO:0000256" key="3">
    <source>
        <dbReference type="ARBA" id="ARBA00022833"/>
    </source>
</evidence>
<dbReference type="EMBL" id="BAABME010015571">
    <property type="protein sequence ID" value="GAA0141880.1"/>
    <property type="molecule type" value="Genomic_DNA"/>
</dbReference>
<evidence type="ECO:0000256" key="2">
    <source>
        <dbReference type="ARBA" id="ARBA00022771"/>
    </source>
</evidence>
<proteinExistence type="predicted"/>
<protein>
    <recommendedName>
        <fullName evidence="5">RING-type domain-containing protein</fullName>
    </recommendedName>
</protein>
<dbReference type="Gene3D" id="3.30.40.10">
    <property type="entry name" value="Zinc/RING finger domain, C3HC4 (zinc finger)"/>
    <property type="match status" value="1"/>
</dbReference>
<feature type="domain" description="RING-type" evidence="5">
    <location>
        <begin position="278"/>
        <end position="313"/>
    </location>
</feature>
<dbReference type="InterPro" id="IPR013083">
    <property type="entry name" value="Znf_RING/FYVE/PHD"/>
</dbReference>
<evidence type="ECO:0000256" key="1">
    <source>
        <dbReference type="ARBA" id="ARBA00022723"/>
    </source>
</evidence>
<dbReference type="PANTHER" id="PTHR42647">
    <property type="entry name" value="SBP (S-RIBONUCLEASE BINDING PROTEIN) FAMILY PROTEIN"/>
    <property type="match status" value="1"/>
</dbReference>
<dbReference type="GO" id="GO:0008270">
    <property type="term" value="F:zinc ion binding"/>
    <property type="evidence" value="ECO:0007669"/>
    <property type="project" value="UniProtKB-KW"/>
</dbReference>
<evidence type="ECO:0000313" key="7">
    <source>
        <dbReference type="Proteomes" id="UP001454036"/>
    </source>
</evidence>
<reference evidence="6 7" key="1">
    <citation type="submission" date="2024-01" db="EMBL/GenBank/DDBJ databases">
        <title>The complete chloroplast genome sequence of Lithospermum erythrorhizon: insights into the phylogenetic relationship among Boraginaceae species and the maternal lineages of purple gromwells.</title>
        <authorList>
            <person name="Okada T."/>
            <person name="Watanabe K."/>
        </authorList>
    </citation>
    <scope>NUCLEOTIDE SEQUENCE [LARGE SCALE GENOMIC DNA]</scope>
</reference>
<dbReference type="AlphaFoldDB" id="A0AAV3NR94"/>
<dbReference type="Proteomes" id="UP001454036">
    <property type="component" value="Unassembled WGS sequence"/>
</dbReference>
<gene>
    <name evidence="6" type="ORF">LIER_35471</name>
</gene>
<dbReference type="PROSITE" id="PS50089">
    <property type="entry name" value="ZF_RING_2"/>
    <property type="match status" value="1"/>
</dbReference>
<dbReference type="GO" id="GO:0043067">
    <property type="term" value="P:regulation of programmed cell death"/>
    <property type="evidence" value="ECO:0007669"/>
    <property type="project" value="TreeGrafter"/>
</dbReference>
<evidence type="ECO:0000256" key="4">
    <source>
        <dbReference type="PROSITE-ProRule" id="PRU00175"/>
    </source>
</evidence>
<dbReference type="CDD" id="cd16649">
    <property type="entry name" value="mRING-HC-C3HC5_CGRF1-like"/>
    <property type="match status" value="1"/>
</dbReference>
<name>A0AAV3NR94_LITER</name>
<keyword evidence="2 4" id="KW-0863">Zinc-finger</keyword>
<accession>A0AAV3NR94</accession>
<keyword evidence="7" id="KW-1185">Reference proteome</keyword>